<comment type="caution">
    <text evidence="1">The sequence shown here is derived from an EMBL/GenBank/DDBJ whole genome shotgun (WGS) entry which is preliminary data.</text>
</comment>
<evidence type="ECO:0000313" key="1">
    <source>
        <dbReference type="EMBL" id="CAA3027154.1"/>
    </source>
</evidence>
<keyword evidence="2" id="KW-1185">Reference proteome</keyword>
<name>A0A8S0V762_OLEEU</name>
<dbReference type="Proteomes" id="UP000594638">
    <property type="component" value="Unassembled WGS sequence"/>
</dbReference>
<gene>
    <name evidence="1" type="ORF">OLEA9_A074932</name>
</gene>
<accession>A0A8S0V762</accession>
<evidence type="ECO:0000313" key="2">
    <source>
        <dbReference type="Proteomes" id="UP000594638"/>
    </source>
</evidence>
<proteinExistence type="predicted"/>
<sequence>MNCETQPLSMREELMQADKANFSGNCNWQERYNQALYQSGEHSGIRPNTICLDLTSRIPYKIGLPSCSSNAPLHFHFLSGDLQLQHQLMWGDTINSPKNHS</sequence>
<organism evidence="1 2">
    <name type="scientific">Olea europaea subsp. europaea</name>
    <dbReference type="NCBI Taxonomy" id="158383"/>
    <lineage>
        <taxon>Eukaryota</taxon>
        <taxon>Viridiplantae</taxon>
        <taxon>Streptophyta</taxon>
        <taxon>Embryophyta</taxon>
        <taxon>Tracheophyta</taxon>
        <taxon>Spermatophyta</taxon>
        <taxon>Magnoliopsida</taxon>
        <taxon>eudicotyledons</taxon>
        <taxon>Gunneridae</taxon>
        <taxon>Pentapetalae</taxon>
        <taxon>asterids</taxon>
        <taxon>lamiids</taxon>
        <taxon>Lamiales</taxon>
        <taxon>Oleaceae</taxon>
        <taxon>Oleeae</taxon>
        <taxon>Olea</taxon>
    </lineage>
</organism>
<protein>
    <submittedName>
        <fullName evidence="1">Uncharacterized protein</fullName>
    </submittedName>
</protein>
<reference evidence="1 2" key="1">
    <citation type="submission" date="2019-12" db="EMBL/GenBank/DDBJ databases">
        <authorList>
            <person name="Alioto T."/>
            <person name="Alioto T."/>
            <person name="Gomez Garrido J."/>
        </authorList>
    </citation>
    <scope>NUCLEOTIDE SEQUENCE [LARGE SCALE GENOMIC DNA]</scope>
</reference>
<dbReference type="Gramene" id="OE9A074932T1">
    <property type="protein sequence ID" value="OE9A074932C1"/>
    <property type="gene ID" value="OE9A074932"/>
</dbReference>
<dbReference type="EMBL" id="CACTIH010009191">
    <property type="protein sequence ID" value="CAA3027154.1"/>
    <property type="molecule type" value="Genomic_DNA"/>
</dbReference>
<dbReference type="AlphaFoldDB" id="A0A8S0V762"/>